<protein>
    <recommendedName>
        <fullName evidence="4">Putative pterin-4-alpha-carbinolamine dehydratase</fullName>
        <shortName evidence="4">PHS</shortName>
        <ecNumber evidence="4">4.2.1.96</ecNumber>
    </recommendedName>
    <alternativeName>
        <fullName evidence="4">4-alpha-hydroxy-tetrahydropterin dehydratase</fullName>
    </alternativeName>
    <alternativeName>
        <fullName evidence="4">Pterin carbinolamine dehydratase</fullName>
        <shortName evidence="4">PCD</shortName>
    </alternativeName>
</protein>
<dbReference type="EMBL" id="CAJNAP010000045">
    <property type="protein sequence ID" value="CAE6515031.1"/>
    <property type="molecule type" value="Genomic_DNA"/>
</dbReference>
<dbReference type="GO" id="GO:0006729">
    <property type="term" value="P:tetrahydrobiopterin biosynthetic process"/>
    <property type="evidence" value="ECO:0007669"/>
    <property type="project" value="InterPro"/>
</dbReference>
<dbReference type="AlphaFoldDB" id="A0A1I4NQA5"/>
<dbReference type="HAMAP" id="MF_00434">
    <property type="entry name" value="Pterin_4_alpha"/>
    <property type="match status" value="1"/>
</dbReference>
<evidence type="ECO:0000256" key="3">
    <source>
        <dbReference type="ARBA" id="ARBA00023239"/>
    </source>
</evidence>
<evidence type="ECO:0000313" key="7">
    <source>
        <dbReference type="Proteomes" id="UP000199561"/>
    </source>
</evidence>
<proteinExistence type="inferred from homology"/>
<reference evidence="6 7" key="1">
    <citation type="submission" date="2016-10" db="EMBL/GenBank/DDBJ databases">
        <authorList>
            <person name="de Groot N.N."/>
        </authorList>
    </citation>
    <scope>NUCLEOTIDE SEQUENCE [LARGE SCALE GENOMIC DNA]</scope>
    <source>
        <strain evidence="6 7">Nm146</strain>
    </source>
</reference>
<dbReference type="RefSeq" id="WP_090667469.1">
    <property type="nucleotide sequence ID" value="NZ_CAJNAP010000045.1"/>
</dbReference>
<evidence type="ECO:0000256" key="4">
    <source>
        <dbReference type="HAMAP-Rule" id="MF_00434"/>
    </source>
</evidence>
<evidence type="ECO:0000313" key="6">
    <source>
        <dbReference type="EMBL" id="SFM17323.1"/>
    </source>
</evidence>
<dbReference type="EC" id="4.2.1.96" evidence="4"/>
<dbReference type="STRING" id="52442.SAMN05421880_10897"/>
<dbReference type="Gene3D" id="3.30.1360.20">
    <property type="entry name" value="Transcriptional coactivator/pterin dehydratase"/>
    <property type="match status" value="1"/>
</dbReference>
<evidence type="ECO:0000256" key="1">
    <source>
        <dbReference type="ARBA" id="ARBA00001554"/>
    </source>
</evidence>
<sequence>MTNICDLANKQCKPCEGGVPPLSMEEANKLMQQLEGWSLANNKISKTFEFKNYYQTMAFVNAVAWISHREDHHPDMAVSYNKCHVEYMTHAINGLSENDFICAAKIDWLFKI</sequence>
<dbReference type="NCBIfam" id="NF002019">
    <property type="entry name" value="PRK00823.1-4"/>
    <property type="match status" value="1"/>
</dbReference>
<dbReference type="Proteomes" id="UP000601736">
    <property type="component" value="Unassembled WGS sequence"/>
</dbReference>
<keyword evidence="7" id="KW-1185">Reference proteome</keyword>
<evidence type="ECO:0000256" key="2">
    <source>
        <dbReference type="ARBA" id="ARBA00006472"/>
    </source>
</evidence>
<dbReference type="EMBL" id="FOUF01000008">
    <property type="protein sequence ID" value="SFM17323.1"/>
    <property type="molecule type" value="Genomic_DNA"/>
</dbReference>
<dbReference type="OrthoDB" id="9794987at2"/>
<organism evidence="6 7">
    <name type="scientific">Nitrosomonas nitrosa</name>
    <dbReference type="NCBI Taxonomy" id="52442"/>
    <lineage>
        <taxon>Bacteria</taxon>
        <taxon>Pseudomonadati</taxon>
        <taxon>Pseudomonadota</taxon>
        <taxon>Betaproteobacteria</taxon>
        <taxon>Nitrosomonadales</taxon>
        <taxon>Nitrosomonadaceae</taxon>
        <taxon>Nitrosomonas</taxon>
    </lineage>
</organism>
<dbReference type="PANTHER" id="PTHR12599:SF0">
    <property type="entry name" value="PTERIN-4-ALPHA-CARBINOLAMINE DEHYDRATASE"/>
    <property type="match status" value="1"/>
</dbReference>
<name>A0A1I4NQA5_9PROT</name>
<evidence type="ECO:0000313" key="5">
    <source>
        <dbReference type="EMBL" id="CAE6515031.1"/>
    </source>
</evidence>
<dbReference type="Pfam" id="PF01329">
    <property type="entry name" value="Pterin_4a"/>
    <property type="match status" value="1"/>
</dbReference>
<gene>
    <name evidence="5" type="ORF">NMYAN_50185</name>
    <name evidence="6" type="ORF">SAMN05421880_10897</name>
</gene>
<dbReference type="PANTHER" id="PTHR12599">
    <property type="entry name" value="PTERIN-4-ALPHA-CARBINOLAMINE DEHYDRATASE"/>
    <property type="match status" value="1"/>
</dbReference>
<accession>A0A1I4NQA5</accession>
<reference evidence="5" key="2">
    <citation type="submission" date="2021-02" db="EMBL/GenBank/DDBJ databases">
        <authorList>
            <person name="Han P."/>
        </authorList>
    </citation>
    <scope>NUCLEOTIDE SEQUENCE</scope>
    <source>
        <strain evidence="5">Nitrosomonas nitrosa 18-3D</strain>
    </source>
</reference>
<dbReference type="GO" id="GO:0008124">
    <property type="term" value="F:4-alpha-hydroxytetrahydrobiopterin dehydratase activity"/>
    <property type="evidence" value="ECO:0007669"/>
    <property type="project" value="UniProtKB-UniRule"/>
</dbReference>
<dbReference type="InterPro" id="IPR036428">
    <property type="entry name" value="PCD_sf"/>
</dbReference>
<dbReference type="NCBIfam" id="NF002017">
    <property type="entry name" value="PRK00823.1-2"/>
    <property type="match status" value="1"/>
</dbReference>
<comment type="catalytic activity">
    <reaction evidence="1 4">
        <text>(4aS,6R)-4a-hydroxy-L-erythro-5,6,7,8-tetrahydrobiopterin = (6R)-L-erythro-6,7-dihydrobiopterin + H2O</text>
        <dbReference type="Rhea" id="RHEA:11920"/>
        <dbReference type="ChEBI" id="CHEBI:15377"/>
        <dbReference type="ChEBI" id="CHEBI:15642"/>
        <dbReference type="ChEBI" id="CHEBI:43120"/>
        <dbReference type="EC" id="4.2.1.96"/>
    </reaction>
</comment>
<dbReference type="InterPro" id="IPR001533">
    <property type="entry name" value="Pterin_deHydtase"/>
</dbReference>
<comment type="similarity">
    <text evidence="2 4">Belongs to the pterin-4-alpha-carbinolamine dehydratase family.</text>
</comment>
<dbReference type="Proteomes" id="UP000199561">
    <property type="component" value="Unassembled WGS sequence"/>
</dbReference>
<dbReference type="SUPFAM" id="SSF55248">
    <property type="entry name" value="PCD-like"/>
    <property type="match status" value="1"/>
</dbReference>
<keyword evidence="3 4" id="KW-0456">Lyase</keyword>
<dbReference type="CDD" id="cd00913">
    <property type="entry name" value="PCD_DCoH_subfamily_a"/>
    <property type="match status" value="1"/>
</dbReference>